<dbReference type="SUPFAM" id="SSF46689">
    <property type="entry name" value="Homeodomain-like"/>
    <property type="match status" value="1"/>
</dbReference>
<dbReference type="Gene3D" id="1.10.10.60">
    <property type="entry name" value="Homeodomain-like"/>
    <property type="match status" value="1"/>
</dbReference>
<protein>
    <submittedName>
        <fullName evidence="5">AraC family transcriptional regulator</fullName>
    </submittedName>
</protein>
<dbReference type="SMART" id="SM00342">
    <property type="entry name" value="HTH_ARAC"/>
    <property type="match status" value="1"/>
</dbReference>
<keyword evidence="2" id="KW-0238">DNA-binding</keyword>
<name>A0ABX7MWS7_9BACT</name>
<dbReference type="PANTHER" id="PTHR47894">
    <property type="entry name" value="HTH-TYPE TRANSCRIPTIONAL REGULATOR GADX"/>
    <property type="match status" value="1"/>
</dbReference>
<dbReference type="EMBL" id="CP071091">
    <property type="protein sequence ID" value="QSQ10841.1"/>
    <property type="molecule type" value="Genomic_DNA"/>
</dbReference>
<keyword evidence="1" id="KW-0805">Transcription regulation</keyword>
<accession>A0ABX7MWS7</accession>
<organism evidence="5 6">
    <name type="scientific">Myxococcus landrumensis</name>
    <dbReference type="NCBI Taxonomy" id="2813577"/>
    <lineage>
        <taxon>Bacteria</taxon>
        <taxon>Pseudomonadati</taxon>
        <taxon>Myxococcota</taxon>
        <taxon>Myxococcia</taxon>
        <taxon>Myxococcales</taxon>
        <taxon>Cystobacterineae</taxon>
        <taxon>Myxococcaceae</taxon>
        <taxon>Myxococcus</taxon>
    </lineage>
</organism>
<evidence type="ECO:0000256" key="2">
    <source>
        <dbReference type="ARBA" id="ARBA00023125"/>
    </source>
</evidence>
<evidence type="ECO:0000259" key="4">
    <source>
        <dbReference type="PROSITE" id="PS01124"/>
    </source>
</evidence>
<dbReference type="Pfam" id="PF12625">
    <property type="entry name" value="Arabinose_bd"/>
    <property type="match status" value="1"/>
</dbReference>
<proteinExistence type="predicted"/>
<dbReference type="InterPro" id="IPR018060">
    <property type="entry name" value="HTH_AraC"/>
</dbReference>
<dbReference type="Pfam" id="PF12833">
    <property type="entry name" value="HTH_18"/>
    <property type="match status" value="1"/>
</dbReference>
<sequence length="352" mass="37806">MAPPPSQPPLKPPDEVRSQLVGPLLAYLRATGRDPTPLVERFGLPPDAGSLPEVSLPLVTLHAFLDAAEVFSGDAFLGLHVAQRVPRGNYGLVEYIARASPTVRDTFRALARYMALLEPAWRASFTDDAEGGGTFAYGIPGEPLAYGRHASEYGLALFTHVGRQLTERAWNPSAVAFAHPAPPDIAPLVEHFGVAPSFGGGRNALTLEAATLDLRVVGADPALLSVLEHAARGGVSSPPAPADDAPEFVRAVRTGIRASLQEGPPPVGTVAKGLHVSPRTLQRRLTELGTSFQDEVDAVRRELAFQYLRNASLGVSQVAFLLGYSELSTFDRAFKRWTGMTPRVWREGAERP</sequence>
<dbReference type="RefSeq" id="WP_206712606.1">
    <property type="nucleotide sequence ID" value="NZ_CP071091.1"/>
</dbReference>
<evidence type="ECO:0000256" key="3">
    <source>
        <dbReference type="ARBA" id="ARBA00023163"/>
    </source>
</evidence>
<evidence type="ECO:0000313" key="6">
    <source>
        <dbReference type="Proteomes" id="UP000663090"/>
    </source>
</evidence>
<dbReference type="PRINTS" id="PR00032">
    <property type="entry name" value="HTHARAC"/>
</dbReference>
<dbReference type="InterPro" id="IPR032687">
    <property type="entry name" value="AraC-type_N"/>
</dbReference>
<reference evidence="5 6" key="1">
    <citation type="submission" date="2021-02" db="EMBL/GenBank/DDBJ databases">
        <title>De Novo genome assembly of isolated myxobacteria.</title>
        <authorList>
            <person name="Stevens D.C."/>
        </authorList>
    </citation>
    <scope>NUCLEOTIDE SEQUENCE [LARGE SCALE GENOMIC DNA]</scope>
    <source>
        <strain evidence="5 6">SCHIC003</strain>
    </source>
</reference>
<gene>
    <name evidence="5" type="ORF">JY572_20645</name>
</gene>
<feature type="domain" description="HTH araC/xylS-type" evidence="4">
    <location>
        <begin position="250"/>
        <end position="348"/>
    </location>
</feature>
<evidence type="ECO:0000256" key="1">
    <source>
        <dbReference type="ARBA" id="ARBA00023015"/>
    </source>
</evidence>
<dbReference type="InterPro" id="IPR009057">
    <property type="entry name" value="Homeodomain-like_sf"/>
</dbReference>
<dbReference type="PANTHER" id="PTHR47894:SF1">
    <property type="entry name" value="HTH-TYPE TRANSCRIPTIONAL REGULATOR VQSM"/>
    <property type="match status" value="1"/>
</dbReference>
<dbReference type="Proteomes" id="UP000663090">
    <property type="component" value="Chromosome"/>
</dbReference>
<evidence type="ECO:0000313" key="5">
    <source>
        <dbReference type="EMBL" id="QSQ10841.1"/>
    </source>
</evidence>
<dbReference type="InterPro" id="IPR020449">
    <property type="entry name" value="Tscrpt_reg_AraC-type_HTH"/>
</dbReference>
<keyword evidence="6" id="KW-1185">Reference proteome</keyword>
<keyword evidence="3" id="KW-0804">Transcription</keyword>
<dbReference type="PROSITE" id="PS01124">
    <property type="entry name" value="HTH_ARAC_FAMILY_2"/>
    <property type="match status" value="1"/>
</dbReference>